<comment type="caution">
    <text evidence="2">The sequence shown here is derived from an EMBL/GenBank/DDBJ whole genome shotgun (WGS) entry which is preliminary data.</text>
</comment>
<name>A0A4C1Z3V7_EUMVA</name>
<sequence>MARWMDEKTEANTEIRLDQNRYRNQEWNREWNENRTGSEIENRLVLEQTVAPEFISITGLMIPLSWLDTYIMIEKPESRLGPESISKTKPGLKSKEETTSDSWLTA</sequence>
<keyword evidence="3" id="KW-1185">Reference proteome</keyword>
<evidence type="ECO:0000256" key="1">
    <source>
        <dbReference type="SAM" id="MobiDB-lite"/>
    </source>
</evidence>
<accession>A0A4C1Z3V7</accession>
<dbReference type="AlphaFoldDB" id="A0A4C1Z3V7"/>
<evidence type="ECO:0000313" key="3">
    <source>
        <dbReference type="Proteomes" id="UP000299102"/>
    </source>
</evidence>
<evidence type="ECO:0000313" key="2">
    <source>
        <dbReference type="EMBL" id="GBP81305.1"/>
    </source>
</evidence>
<organism evidence="2 3">
    <name type="scientific">Eumeta variegata</name>
    <name type="common">Bagworm moth</name>
    <name type="synonym">Eumeta japonica</name>
    <dbReference type="NCBI Taxonomy" id="151549"/>
    <lineage>
        <taxon>Eukaryota</taxon>
        <taxon>Metazoa</taxon>
        <taxon>Ecdysozoa</taxon>
        <taxon>Arthropoda</taxon>
        <taxon>Hexapoda</taxon>
        <taxon>Insecta</taxon>
        <taxon>Pterygota</taxon>
        <taxon>Neoptera</taxon>
        <taxon>Endopterygota</taxon>
        <taxon>Lepidoptera</taxon>
        <taxon>Glossata</taxon>
        <taxon>Ditrysia</taxon>
        <taxon>Tineoidea</taxon>
        <taxon>Psychidae</taxon>
        <taxon>Oiketicinae</taxon>
        <taxon>Eumeta</taxon>
    </lineage>
</organism>
<protein>
    <submittedName>
        <fullName evidence="2">Uncharacterized protein</fullName>
    </submittedName>
</protein>
<proteinExistence type="predicted"/>
<dbReference type="EMBL" id="BGZK01001505">
    <property type="protein sequence ID" value="GBP81305.1"/>
    <property type="molecule type" value="Genomic_DNA"/>
</dbReference>
<reference evidence="2 3" key="1">
    <citation type="journal article" date="2019" name="Commun. Biol.">
        <title>The bagworm genome reveals a unique fibroin gene that provides high tensile strength.</title>
        <authorList>
            <person name="Kono N."/>
            <person name="Nakamura H."/>
            <person name="Ohtoshi R."/>
            <person name="Tomita M."/>
            <person name="Numata K."/>
            <person name="Arakawa K."/>
        </authorList>
    </citation>
    <scope>NUCLEOTIDE SEQUENCE [LARGE SCALE GENOMIC DNA]</scope>
</reference>
<feature type="region of interest" description="Disordered" evidence="1">
    <location>
        <begin position="78"/>
        <end position="106"/>
    </location>
</feature>
<gene>
    <name evidence="2" type="ORF">EVAR_61796_1</name>
</gene>
<dbReference type="Proteomes" id="UP000299102">
    <property type="component" value="Unassembled WGS sequence"/>
</dbReference>